<name>A0A3M7SVM1_BRAPC</name>
<dbReference type="Proteomes" id="UP000276133">
    <property type="component" value="Unassembled WGS sequence"/>
</dbReference>
<accession>A0A3M7SVM1</accession>
<protein>
    <submittedName>
        <fullName evidence="1">Uncharacterized protein</fullName>
    </submittedName>
</protein>
<keyword evidence="2" id="KW-1185">Reference proteome</keyword>
<proteinExistence type="predicted"/>
<gene>
    <name evidence="1" type="ORF">BpHYR1_010689</name>
</gene>
<evidence type="ECO:0000313" key="2">
    <source>
        <dbReference type="Proteomes" id="UP000276133"/>
    </source>
</evidence>
<reference evidence="1 2" key="1">
    <citation type="journal article" date="2018" name="Sci. Rep.">
        <title>Genomic signatures of local adaptation to the degree of environmental predictability in rotifers.</title>
        <authorList>
            <person name="Franch-Gras L."/>
            <person name="Hahn C."/>
            <person name="Garcia-Roger E.M."/>
            <person name="Carmona M.J."/>
            <person name="Serra M."/>
            <person name="Gomez A."/>
        </authorList>
    </citation>
    <scope>NUCLEOTIDE SEQUENCE [LARGE SCALE GENOMIC DNA]</scope>
    <source>
        <strain evidence="1">HYR1</strain>
    </source>
</reference>
<dbReference type="EMBL" id="REGN01000714">
    <property type="protein sequence ID" value="RNA39707.1"/>
    <property type="molecule type" value="Genomic_DNA"/>
</dbReference>
<dbReference type="AlphaFoldDB" id="A0A3M7SVM1"/>
<comment type="caution">
    <text evidence="1">The sequence shown here is derived from an EMBL/GenBank/DDBJ whole genome shotgun (WGS) entry which is preliminary data.</text>
</comment>
<organism evidence="1 2">
    <name type="scientific">Brachionus plicatilis</name>
    <name type="common">Marine rotifer</name>
    <name type="synonym">Brachionus muelleri</name>
    <dbReference type="NCBI Taxonomy" id="10195"/>
    <lineage>
        <taxon>Eukaryota</taxon>
        <taxon>Metazoa</taxon>
        <taxon>Spiralia</taxon>
        <taxon>Gnathifera</taxon>
        <taxon>Rotifera</taxon>
        <taxon>Eurotatoria</taxon>
        <taxon>Monogononta</taxon>
        <taxon>Pseudotrocha</taxon>
        <taxon>Ploima</taxon>
        <taxon>Brachionidae</taxon>
        <taxon>Brachionus</taxon>
    </lineage>
</organism>
<sequence length="67" mass="7816">MPLSDRHSLLIVIKIRKLKICTIADLCNISCNFFLPKNNCAIINIFLSLLKKFRCEKGELEDYQIMK</sequence>
<evidence type="ECO:0000313" key="1">
    <source>
        <dbReference type="EMBL" id="RNA39707.1"/>
    </source>
</evidence>